<dbReference type="SUPFAM" id="SSF55874">
    <property type="entry name" value="ATPase domain of HSP90 chaperone/DNA topoisomerase II/histidine kinase"/>
    <property type="match status" value="1"/>
</dbReference>
<dbReference type="CDD" id="cd17546">
    <property type="entry name" value="REC_hyHK_CKI1_RcsC-like"/>
    <property type="match status" value="1"/>
</dbReference>
<dbReference type="InterPro" id="IPR036097">
    <property type="entry name" value="HisK_dim/P_sf"/>
</dbReference>
<evidence type="ECO:0000256" key="1">
    <source>
        <dbReference type="ARBA" id="ARBA00000085"/>
    </source>
</evidence>
<feature type="domain" description="Histidine kinase" evidence="8">
    <location>
        <begin position="378"/>
        <end position="606"/>
    </location>
</feature>
<evidence type="ECO:0000259" key="8">
    <source>
        <dbReference type="PROSITE" id="PS50109"/>
    </source>
</evidence>
<dbReference type="SUPFAM" id="SSF52172">
    <property type="entry name" value="CheY-like"/>
    <property type="match status" value="1"/>
</dbReference>
<accession>A0ABW5NCH9</accession>
<feature type="domain" description="Response regulatory" evidence="9">
    <location>
        <begin position="625"/>
        <end position="739"/>
    </location>
</feature>
<dbReference type="InterPro" id="IPR001789">
    <property type="entry name" value="Sig_transdc_resp-reg_receiver"/>
</dbReference>
<dbReference type="SMART" id="SM00388">
    <property type="entry name" value="HisKA"/>
    <property type="match status" value="1"/>
</dbReference>
<dbReference type="PROSITE" id="PS50109">
    <property type="entry name" value="HIS_KIN"/>
    <property type="match status" value="1"/>
</dbReference>
<name>A0ABW5NCH9_9FLAO</name>
<evidence type="ECO:0000259" key="9">
    <source>
        <dbReference type="PROSITE" id="PS50110"/>
    </source>
</evidence>
<organism evidence="10 11">
    <name type="scientific">Aquimarina hainanensis</name>
    <dbReference type="NCBI Taxonomy" id="1578017"/>
    <lineage>
        <taxon>Bacteria</taxon>
        <taxon>Pseudomonadati</taxon>
        <taxon>Bacteroidota</taxon>
        <taxon>Flavobacteriia</taxon>
        <taxon>Flavobacteriales</taxon>
        <taxon>Flavobacteriaceae</taxon>
        <taxon>Aquimarina</taxon>
    </lineage>
</organism>
<evidence type="ECO:0000313" key="10">
    <source>
        <dbReference type="EMBL" id="MFD2592806.1"/>
    </source>
</evidence>
<dbReference type="CDD" id="cd00082">
    <property type="entry name" value="HisKA"/>
    <property type="match status" value="1"/>
</dbReference>
<dbReference type="Gene3D" id="1.25.40.10">
    <property type="entry name" value="Tetratricopeptide repeat domain"/>
    <property type="match status" value="2"/>
</dbReference>
<dbReference type="Proteomes" id="UP001597459">
    <property type="component" value="Unassembled WGS sequence"/>
</dbReference>
<keyword evidence="7" id="KW-1133">Transmembrane helix</keyword>
<feature type="modified residue" description="4-aspartylphosphate" evidence="5">
    <location>
        <position position="674"/>
    </location>
</feature>
<reference evidence="11" key="1">
    <citation type="journal article" date="2019" name="Int. J. Syst. Evol. Microbiol.">
        <title>The Global Catalogue of Microorganisms (GCM) 10K type strain sequencing project: providing services to taxonomists for standard genome sequencing and annotation.</title>
        <authorList>
            <consortium name="The Broad Institute Genomics Platform"/>
            <consortium name="The Broad Institute Genome Sequencing Center for Infectious Disease"/>
            <person name="Wu L."/>
            <person name="Ma J."/>
        </authorList>
    </citation>
    <scope>NUCLEOTIDE SEQUENCE [LARGE SCALE GENOMIC DNA]</scope>
    <source>
        <strain evidence="11">KCTC 42423</strain>
    </source>
</reference>
<dbReference type="Pfam" id="PF00072">
    <property type="entry name" value="Response_reg"/>
    <property type="match status" value="1"/>
</dbReference>
<dbReference type="PROSITE" id="PS50110">
    <property type="entry name" value="RESPONSE_REGULATORY"/>
    <property type="match status" value="1"/>
</dbReference>
<evidence type="ECO:0000256" key="6">
    <source>
        <dbReference type="SAM" id="Coils"/>
    </source>
</evidence>
<dbReference type="EC" id="2.7.13.3" evidence="2"/>
<evidence type="ECO:0000256" key="7">
    <source>
        <dbReference type="SAM" id="Phobius"/>
    </source>
</evidence>
<comment type="catalytic activity">
    <reaction evidence="1">
        <text>ATP + protein L-histidine = ADP + protein N-phospho-L-histidine.</text>
        <dbReference type="EC" id="2.7.13.3"/>
    </reaction>
</comment>
<dbReference type="InterPro" id="IPR011006">
    <property type="entry name" value="CheY-like_superfamily"/>
</dbReference>
<dbReference type="Pfam" id="PF00512">
    <property type="entry name" value="HisKA"/>
    <property type="match status" value="1"/>
</dbReference>
<sequence>MNIIPTKYLITLFLLITINMQGFQNKDPLTQEQLTTALDSVEYWIENDYITRALKEIDKVESAAVLSRNQHFIARAYRLRSAVALYVNDYKTFKSYLDKASDWQDTVQDPYGEVFVNNLKGLYYKKVTKDLDQAIVYFNKAVEAGNKPAYEEQIIDIYFNLTSILYSKKEWDACYKMSQKAIRLAEKYTKNSRLVRLYYYCGVACANTDRFDEALDYYKKGEQIALQEIDTAKTVNKTNYVIYLSGLANLYDRKKDYKVANQFYQKYFVELAHQNNAFLEKYSNMMKSYKNLQLREKESEKMLVEYQYQQTQLKLNKYLIFLGIGIIIALIFVILLQYTNSKLKTENNKLLKQKNAELQLAKEKVEDAYAKKTLFVNNITHELRTPLHAITGIAHLLEQENTNREQHKRHLKILQFSGKYLLRFVNDIIDINTTETSEKTTLKKVDIDVNKFINTIRESISYFITGEYNNSFDFVIDKALPKTIISDPDSLARVIISLLSHVAKNTENGNILLAIKSLDTDTSDCRILFSTNCKNLYLPEERIQELKKSFTEGNSAIFTALSDKHNHSAVELVMANKLLLQFDSSLDLSSDKENGSTFSFIVDFASPDKKIKKKEEVIVNKDGVKILIVEDNRINQLITCKIINNFGYYCEVVSNGYEALEKTEQESYDLILMDIMMDGIDGFETTRRIRKKGINTPIIALTAISKEENKHFFEEVGINTVINKPFEPSMLRIQIENSLT</sequence>
<dbReference type="PANTHER" id="PTHR45339">
    <property type="entry name" value="HYBRID SIGNAL TRANSDUCTION HISTIDINE KINASE J"/>
    <property type="match status" value="1"/>
</dbReference>
<dbReference type="InterPro" id="IPR036890">
    <property type="entry name" value="HATPase_C_sf"/>
</dbReference>
<evidence type="ECO:0000256" key="3">
    <source>
        <dbReference type="ARBA" id="ARBA00022553"/>
    </source>
</evidence>
<keyword evidence="7" id="KW-0472">Membrane</keyword>
<proteinExistence type="predicted"/>
<dbReference type="Gene3D" id="1.10.287.130">
    <property type="match status" value="1"/>
</dbReference>
<dbReference type="SMART" id="SM00028">
    <property type="entry name" value="TPR"/>
    <property type="match status" value="3"/>
</dbReference>
<dbReference type="EMBL" id="JBHULX010000039">
    <property type="protein sequence ID" value="MFD2592806.1"/>
    <property type="molecule type" value="Genomic_DNA"/>
</dbReference>
<dbReference type="InterPro" id="IPR011990">
    <property type="entry name" value="TPR-like_helical_dom_sf"/>
</dbReference>
<gene>
    <name evidence="10" type="ORF">ACFSTE_18355</name>
</gene>
<evidence type="ECO:0000256" key="4">
    <source>
        <dbReference type="ARBA" id="ARBA00023012"/>
    </source>
</evidence>
<feature type="transmembrane region" description="Helical" evidence="7">
    <location>
        <begin position="318"/>
        <end position="339"/>
    </location>
</feature>
<protein>
    <recommendedName>
        <fullName evidence="2">histidine kinase</fullName>
        <ecNumber evidence="2">2.7.13.3</ecNumber>
    </recommendedName>
</protein>
<comment type="caution">
    <text evidence="10">The sequence shown here is derived from an EMBL/GenBank/DDBJ whole genome shotgun (WGS) entry which is preliminary data.</text>
</comment>
<dbReference type="SUPFAM" id="SSF48452">
    <property type="entry name" value="TPR-like"/>
    <property type="match status" value="1"/>
</dbReference>
<dbReference type="Gene3D" id="3.30.565.10">
    <property type="entry name" value="Histidine kinase-like ATPase, C-terminal domain"/>
    <property type="match status" value="1"/>
</dbReference>
<dbReference type="Gene3D" id="3.40.50.2300">
    <property type="match status" value="1"/>
</dbReference>
<dbReference type="SMART" id="SM00448">
    <property type="entry name" value="REC"/>
    <property type="match status" value="1"/>
</dbReference>
<evidence type="ECO:0000313" key="11">
    <source>
        <dbReference type="Proteomes" id="UP001597459"/>
    </source>
</evidence>
<evidence type="ECO:0000256" key="5">
    <source>
        <dbReference type="PROSITE-ProRule" id="PRU00169"/>
    </source>
</evidence>
<keyword evidence="3 5" id="KW-0597">Phosphoprotein</keyword>
<keyword evidence="11" id="KW-1185">Reference proteome</keyword>
<feature type="coiled-coil region" evidence="6">
    <location>
        <begin position="344"/>
        <end position="371"/>
    </location>
</feature>
<dbReference type="InterPro" id="IPR005467">
    <property type="entry name" value="His_kinase_dom"/>
</dbReference>
<keyword evidence="7" id="KW-0812">Transmembrane</keyword>
<keyword evidence="6" id="KW-0175">Coiled coil</keyword>
<dbReference type="PANTHER" id="PTHR45339:SF1">
    <property type="entry name" value="HYBRID SIGNAL TRANSDUCTION HISTIDINE KINASE J"/>
    <property type="match status" value="1"/>
</dbReference>
<dbReference type="InterPro" id="IPR003661">
    <property type="entry name" value="HisK_dim/P_dom"/>
</dbReference>
<dbReference type="SUPFAM" id="SSF47384">
    <property type="entry name" value="Homodimeric domain of signal transducing histidine kinase"/>
    <property type="match status" value="1"/>
</dbReference>
<keyword evidence="4" id="KW-0902">Two-component regulatory system</keyword>
<dbReference type="RefSeq" id="WP_176030208.1">
    <property type="nucleotide sequence ID" value="NZ_JBHSJV010000001.1"/>
</dbReference>
<dbReference type="InterPro" id="IPR019734">
    <property type="entry name" value="TPR_rpt"/>
</dbReference>
<evidence type="ECO:0000256" key="2">
    <source>
        <dbReference type="ARBA" id="ARBA00012438"/>
    </source>
</evidence>